<dbReference type="InterPro" id="IPR036291">
    <property type="entry name" value="NAD(P)-bd_dom_sf"/>
</dbReference>
<dbReference type="InterPro" id="IPR002347">
    <property type="entry name" value="SDR_fam"/>
</dbReference>
<dbReference type="PRINTS" id="PR00081">
    <property type="entry name" value="GDHRDH"/>
</dbReference>
<dbReference type="EMBL" id="CAMXCM010000001">
    <property type="protein sequence ID" value="CAI3926819.1"/>
    <property type="molecule type" value="Genomic_DNA"/>
</dbReference>
<keyword evidence="2" id="KW-0560">Oxidoreductase</keyword>
<dbReference type="GO" id="GO:0050664">
    <property type="term" value="F:oxidoreductase activity, acting on NAD(P)H, oxygen as acceptor"/>
    <property type="evidence" value="ECO:0007669"/>
    <property type="project" value="TreeGrafter"/>
</dbReference>
<dbReference type="Proteomes" id="UP001154259">
    <property type="component" value="Unassembled WGS sequence"/>
</dbReference>
<dbReference type="PANTHER" id="PTHR43008">
    <property type="entry name" value="BENZIL REDUCTASE"/>
    <property type="match status" value="1"/>
</dbReference>
<comment type="similarity">
    <text evidence="1 3">Belongs to the short-chain dehydrogenases/reductases (SDR) family.</text>
</comment>
<dbReference type="CDD" id="cd05233">
    <property type="entry name" value="SDR_c"/>
    <property type="match status" value="1"/>
</dbReference>
<dbReference type="SUPFAM" id="SSF51735">
    <property type="entry name" value="NAD(P)-binding Rossmann-fold domains"/>
    <property type="match status" value="1"/>
</dbReference>
<comment type="caution">
    <text evidence="4">The sequence shown here is derived from an EMBL/GenBank/DDBJ whole genome shotgun (WGS) entry which is preliminary data.</text>
</comment>
<accession>A0A9W4X5R6</accession>
<dbReference type="PANTHER" id="PTHR43008:SF7">
    <property type="entry name" value="SHORT CHAIN DEHYDROGENASE_REDUCTASE (AFU_ORTHOLOGUE AFUA_2G00830)"/>
    <property type="match status" value="1"/>
</dbReference>
<evidence type="ECO:0000313" key="5">
    <source>
        <dbReference type="EMBL" id="CAI3934167.1"/>
    </source>
</evidence>
<dbReference type="EMBL" id="CAMXCS010000001">
    <property type="protein sequence ID" value="CAI3934167.1"/>
    <property type="molecule type" value="Genomic_DNA"/>
</dbReference>
<dbReference type="InterPro" id="IPR020904">
    <property type="entry name" value="Sc_DH/Rdtase_CS"/>
</dbReference>
<dbReference type="AlphaFoldDB" id="A0A9W4X5R6"/>
<dbReference type="Pfam" id="PF00106">
    <property type="entry name" value="adh_short"/>
    <property type="match status" value="1"/>
</dbReference>
<protein>
    <submittedName>
        <fullName evidence="4">Short-chain dehydrogenase (YqjQ)</fullName>
    </submittedName>
</protein>
<dbReference type="PRINTS" id="PR00080">
    <property type="entry name" value="SDRFAMILY"/>
</dbReference>
<proteinExistence type="inferred from homology"/>
<keyword evidence="7" id="KW-1185">Reference proteome</keyword>
<evidence type="ECO:0000313" key="7">
    <source>
        <dbReference type="Proteomes" id="UP001154259"/>
    </source>
</evidence>
<evidence type="ECO:0000256" key="1">
    <source>
        <dbReference type="ARBA" id="ARBA00006484"/>
    </source>
</evidence>
<dbReference type="Proteomes" id="UP001154255">
    <property type="component" value="Unassembled WGS sequence"/>
</dbReference>
<organism evidence="4 6">
    <name type="scientific">Commensalibacter communis</name>
    <dbReference type="NCBI Taxonomy" id="2972786"/>
    <lineage>
        <taxon>Bacteria</taxon>
        <taxon>Pseudomonadati</taxon>
        <taxon>Pseudomonadota</taxon>
        <taxon>Alphaproteobacteria</taxon>
        <taxon>Acetobacterales</taxon>
        <taxon>Acetobacteraceae</taxon>
    </lineage>
</organism>
<sequence>MTTRMHHIIQKDRVAVITGAAKGIGAELARKLASHKMKLSLIDIDLNELNKLARTLNTDTIIMGGDISDPHILQQLYHQTTEQFKDVALLINNAGITLNAGPWDSPEQWRQSLDVNFTAVLNAQHLFVPYMIKANNPAAIINLGSKEGITTPPGNAAYSVAKGAVKLLTEQLAHELLKSTNGIVSAHLLIPGYTWTPMNFPNMNPTSDDKPEEPWTAKQLVDYFIERLFQEDFYILCPDNAVTPEIDKRRMMWAVNDIILNRPALSRWHPLWKKQFAQYMNL</sequence>
<evidence type="ECO:0000313" key="6">
    <source>
        <dbReference type="Proteomes" id="UP001154255"/>
    </source>
</evidence>
<evidence type="ECO:0000256" key="2">
    <source>
        <dbReference type="ARBA" id="ARBA00023002"/>
    </source>
</evidence>
<dbReference type="Gene3D" id="3.40.50.720">
    <property type="entry name" value="NAD(P)-binding Rossmann-like Domain"/>
    <property type="match status" value="1"/>
</dbReference>
<evidence type="ECO:0000313" key="4">
    <source>
        <dbReference type="EMBL" id="CAI3926819.1"/>
    </source>
</evidence>
<name>A0A9W4X5R6_9PROT</name>
<gene>
    <name evidence="5" type="ORF">R53529_LOCUS709</name>
    <name evidence="4" type="ORF">R53530_LOCUS392</name>
</gene>
<evidence type="ECO:0000256" key="3">
    <source>
        <dbReference type="RuleBase" id="RU000363"/>
    </source>
</evidence>
<dbReference type="PROSITE" id="PS00061">
    <property type="entry name" value="ADH_SHORT"/>
    <property type="match status" value="1"/>
</dbReference>
<dbReference type="RefSeq" id="WP_271789144.1">
    <property type="nucleotide sequence ID" value="NZ_CAMXCJ010000001.1"/>
</dbReference>
<reference evidence="4" key="1">
    <citation type="submission" date="2022-10" db="EMBL/GenBank/DDBJ databases">
        <authorList>
            <person name="Botero Cardona J."/>
        </authorList>
    </citation>
    <scope>NUCLEOTIDE SEQUENCE</scope>
    <source>
        <strain evidence="4">LMG 31819</strain>
        <strain evidence="5">R-53529</strain>
    </source>
</reference>